<name>A0AAD8ETZ7_BIOPF</name>
<feature type="site" description="Interaction with histone H4 N-terminus" evidence="12">
    <location>
        <position position="188"/>
    </location>
</feature>
<sequence>MADLSVAKKSDLESFKNKANDVIYFKLVRKEEDIEDESKTFHPDMTHQLFGDSELIFGYKNLNVHIYYSAARLIPYLNISYRESCHEDQHGIKPDDVEKILSNELPPNYFTNLDTFRVALSEDVNFKPFGHMVDSYTLTPKNSEEKHFEVYYVKIEEPGFRDFHVKLQSFIKFYIDAASYIDVDDQQWDFFLVFEKYKENGEHKYATAGYMTVYNFYAYPSRIRPRISQVLILPPFQKMGLCVRVLQTFYNICYNRPEVLDITVEDPSENFQRVRDFVDARNCCNLKSFQPSELNQGFSHEMTHEAQLKLKLNRLQARRMYEILRLKATDRGNKEHYRAYRLDVKRRLNIPFLRNRRTYKKLEKSLSDEELSQTLGLMKKEQKFQYLENAFQEELNSYQHVLDRLSTFQ</sequence>
<evidence type="ECO:0000256" key="7">
    <source>
        <dbReference type="ARBA" id="ARBA00023315"/>
    </source>
</evidence>
<evidence type="ECO:0000256" key="1">
    <source>
        <dbReference type="ARBA" id="ARBA00004123"/>
    </source>
</evidence>
<evidence type="ECO:0000256" key="3">
    <source>
        <dbReference type="ARBA" id="ARBA00013184"/>
    </source>
</evidence>
<accession>A0AAD8ETZ7</accession>
<feature type="region of interest" description="Interaction with histone H4 N-terminus" evidence="11">
    <location>
        <begin position="52"/>
        <end position="54"/>
    </location>
</feature>
<dbReference type="Proteomes" id="UP001233172">
    <property type="component" value="Unassembled WGS sequence"/>
</dbReference>
<keyword evidence="5 9" id="KW-0808">Transferase</keyword>
<dbReference type="EC" id="2.3.1.48" evidence="3 9"/>
<dbReference type="PANTHER" id="PTHR12046">
    <property type="entry name" value="HISTONE ACETYLTRANSFERASE TYPE B CATALYTIC SUBUNIT"/>
    <property type="match status" value="1"/>
</dbReference>
<dbReference type="GO" id="GO:0042393">
    <property type="term" value="F:histone binding"/>
    <property type="evidence" value="ECO:0007669"/>
    <property type="project" value="InterPro"/>
</dbReference>
<comment type="similarity">
    <text evidence="2 9">Belongs to the HAT1 family.</text>
</comment>
<dbReference type="AlphaFoldDB" id="A0AAD8ETZ7"/>
<dbReference type="Pfam" id="PF21183">
    <property type="entry name" value="HAT1_C"/>
    <property type="match status" value="1"/>
</dbReference>
<comment type="subcellular location">
    <subcellularLocation>
        <location evidence="1">Nucleus</location>
    </subcellularLocation>
</comment>
<evidence type="ECO:0000313" key="15">
    <source>
        <dbReference type="EMBL" id="KAK0040292.1"/>
    </source>
</evidence>
<keyword evidence="16" id="KW-1185">Reference proteome</keyword>
<feature type="region of interest" description="Interaction with histone H4 N-terminus" evidence="11">
    <location>
        <begin position="214"/>
        <end position="216"/>
    </location>
</feature>
<feature type="domain" description="Histone acetyltransferase type B catalytic subunit C-terminal" evidence="14">
    <location>
        <begin position="275"/>
        <end position="326"/>
    </location>
</feature>
<dbReference type="PIRSF" id="PIRSF038084">
    <property type="entry name" value="HAT-B_cat"/>
    <property type="match status" value="1"/>
</dbReference>
<dbReference type="GO" id="GO:0004402">
    <property type="term" value="F:histone acetyltransferase activity"/>
    <property type="evidence" value="ECO:0007669"/>
    <property type="project" value="UniProtKB-UniRule"/>
</dbReference>
<evidence type="ECO:0000256" key="12">
    <source>
        <dbReference type="PIRSR" id="PIRSR038084-3"/>
    </source>
</evidence>
<gene>
    <name evidence="15" type="ORF">Bpfe_030279</name>
</gene>
<evidence type="ECO:0000256" key="4">
    <source>
        <dbReference type="ARBA" id="ARBA00021268"/>
    </source>
</evidence>
<evidence type="ECO:0000259" key="13">
    <source>
        <dbReference type="Pfam" id="PF10394"/>
    </source>
</evidence>
<evidence type="ECO:0000256" key="5">
    <source>
        <dbReference type="ARBA" id="ARBA00022679"/>
    </source>
</evidence>
<dbReference type="Gene3D" id="1.10.10.390">
    <property type="match status" value="1"/>
</dbReference>
<dbReference type="InterPro" id="IPR013523">
    <property type="entry name" value="Hist_AcTrfase_HAT1_C"/>
</dbReference>
<keyword evidence="7 9" id="KW-0012">Acyltransferase</keyword>
<comment type="caution">
    <text evidence="15">The sequence shown here is derived from an EMBL/GenBank/DDBJ whole genome shotgun (WGS) entry which is preliminary data.</text>
</comment>
<feature type="domain" description="Histone acetyl transferase HAT1 N-terminal" evidence="13">
    <location>
        <begin position="17"/>
        <end position="176"/>
    </location>
</feature>
<dbReference type="GO" id="GO:0031509">
    <property type="term" value="P:subtelomeric heterochromatin formation"/>
    <property type="evidence" value="ECO:0007669"/>
    <property type="project" value="InterPro"/>
</dbReference>
<evidence type="ECO:0000256" key="8">
    <source>
        <dbReference type="ARBA" id="ARBA00048017"/>
    </source>
</evidence>
<dbReference type="SUPFAM" id="SSF55729">
    <property type="entry name" value="Acyl-CoA N-acyltransferases (Nat)"/>
    <property type="match status" value="1"/>
</dbReference>
<dbReference type="InterPro" id="IPR048776">
    <property type="entry name" value="HAT1_C"/>
</dbReference>
<keyword evidence="6" id="KW-0539">Nucleus</keyword>
<dbReference type="GO" id="GO:0005634">
    <property type="term" value="C:nucleus"/>
    <property type="evidence" value="ECO:0007669"/>
    <property type="project" value="UniProtKB-SubCell"/>
</dbReference>
<reference evidence="15" key="1">
    <citation type="journal article" date="2023" name="PLoS Negl. Trop. Dis.">
        <title>A genome sequence for Biomphalaria pfeifferi, the major vector snail for the human-infecting parasite Schistosoma mansoni.</title>
        <authorList>
            <person name="Bu L."/>
            <person name="Lu L."/>
            <person name="Laidemitt M.R."/>
            <person name="Zhang S.M."/>
            <person name="Mutuku M."/>
            <person name="Mkoji G."/>
            <person name="Steinauer M."/>
            <person name="Loker E.S."/>
        </authorList>
    </citation>
    <scope>NUCLEOTIDE SEQUENCE</scope>
    <source>
        <strain evidence="15">KasaAsao</strain>
    </source>
</reference>
<dbReference type="GO" id="GO:0000781">
    <property type="term" value="C:chromosome, telomeric region"/>
    <property type="evidence" value="ECO:0007669"/>
    <property type="project" value="GOC"/>
</dbReference>
<evidence type="ECO:0000256" key="11">
    <source>
        <dbReference type="PIRSR" id="PIRSR038084-2"/>
    </source>
</evidence>
<organism evidence="15 16">
    <name type="scientific">Biomphalaria pfeifferi</name>
    <name type="common">Bloodfluke planorb</name>
    <name type="synonym">Freshwater snail</name>
    <dbReference type="NCBI Taxonomy" id="112525"/>
    <lineage>
        <taxon>Eukaryota</taxon>
        <taxon>Metazoa</taxon>
        <taxon>Spiralia</taxon>
        <taxon>Lophotrochozoa</taxon>
        <taxon>Mollusca</taxon>
        <taxon>Gastropoda</taxon>
        <taxon>Heterobranchia</taxon>
        <taxon>Euthyneura</taxon>
        <taxon>Panpulmonata</taxon>
        <taxon>Hygrophila</taxon>
        <taxon>Lymnaeoidea</taxon>
        <taxon>Planorbidae</taxon>
        <taxon>Biomphalaria</taxon>
    </lineage>
</organism>
<evidence type="ECO:0000256" key="10">
    <source>
        <dbReference type="PIRSR" id="PIRSR038084-1"/>
    </source>
</evidence>
<evidence type="ECO:0000256" key="6">
    <source>
        <dbReference type="ARBA" id="ARBA00023242"/>
    </source>
</evidence>
<evidence type="ECO:0000256" key="2">
    <source>
        <dbReference type="ARBA" id="ARBA00010543"/>
    </source>
</evidence>
<dbReference type="InterPro" id="IPR019467">
    <property type="entry name" value="Hat1_N"/>
</dbReference>
<feature type="active site" description="Proton donor/acceptor" evidence="10">
    <location>
        <position position="265"/>
    </location>
</feature>
<dbReference type="Gene3D" id="3.90.360.10">
    <property type="entry name" value="Histone acetyl transferase 1 (HAT1), N-terminal domain"/>
    <property type="match status" value="1"/>
</dbReference>
<dbReference type="Gene3D" id="3.40.630.30">
    <property type="match status" value="1"/>
</dbReference>
<dbReference type="Pfam" id="PF10394">
    <property type="entry name" value="Hat1_N"/>
    <property type="match status" value="1"/>
</dbReference>
<evidence type="ECO:0000313" key="16">
    <source>
        <dbReference type="Proteomes" id="UP001233172"/>
    </source>
</evidence>
<dbReference type="InterPro" id="IPR037113">
    <property type="entry name" value="Hat1_N_sf"/>
</dbReference>
<proteinExistence type="inferred from homology"/>
<dbReference type="InterPro" id="IPR016181">
    <property type="entry name" value="Acyl_CoA_acyltransferase"/>
</dbReference>
<comment type="catalytic activity">
    <reaction evidence="8 9">
        <text>L-lysyl-[protein] + acetyl-CoA = N(6)-acetyl-L-lysyl-[protein] + CoA + H(+)</text>
        <dbReference type="Rhea" id="RHEA:45948"/>
        <dbReference type="Rhea" id="RHEA-COMP:9752"/>
        <dbReference type="Rhea" id="RHEA-COMP:10731"/>
        <dbReference type="ChEBI" id="CHEBI:15378"/>
        <dbReference type="ChEBI" id="CHEBI:29969"/>
        <dbReference type="ChEBI" id="CHEBI:57287"/>
        <dbReference type="ChEBI" id="CHEBI:57288"/>
        <dbReference type="ChEBI" id="CHEBI:61930"/>
        <dbReference type="EC" id="2.3.1.48"/>
    </reaction>
</comment>
<dbReference type="EMBL" id="JASAOG010000335">
    <property type="protein sequence ID" value="KAK0040292.1"/>
    <property type="molecule type" value="Genomic_DNA"/>
</dbReference>
<evidence type="ECO:0000259" key="14">
    <source>
        <dbReference type="Pfam" id="PF21183"/>
    </source>
</evidence>
<protein>
    <recommendedName>
        <fullName evidence="4 9">Histone acetyltransferase type B catalytic subunit</fullName>
        <ecNumber evidence="3 9">2.3.1.48</ecNumber>
    </recommendedName>
</protein>
<evidence type="ECO:0000256" key="9">
    <source>
        <dbReference type="PIRNR" id="PIRNR038084"/>
    </source>
</evidence>
<dbReference type="InterPro" id="IPR017380">
    <property type="entry name" value="Hist_AcTrfase_B-typ_cat-su"/>
</dbReference>
<reference evidence="15" key="2">
    <citation type="submission" date="2023-04" db="EMBL/GenBank/DDBJ databases">
        <authorList>
            <person name="Bu L."/>
            <person name="Lu L."/>
            <person name="Laidemitt M.R."/>
            <person name="Zhang S.M."/>
            <person name="Mutuku M."/>
            <person name="Mkoji G."/>
            <person name="Steinauer M."/>
            <person name="Loker E.S."/>
        </authorList>
    </citation>
    <scope>NUCLEOTIDE SEQUENCE</scope>
    <source>
        <strain evidence="15">KasaAsao</strain>
        <tissue evidence="15">Whole Snail</tissue>
    </source>
</reference>